<organism evidence="11 12">
    <name type="scientific">Sphingobacterium yanglingense</name>
    <dbReference type="NCBI Taxonomy" id="1437280"/>
    <lineage>
        <taxon>Bacteria</taxon>
        <taxon>Pseudomonadati</taxon>
        <taxon>Bacteroidota</taxon>
        <taxon>Sphingobacteriia</taxon>
        <taxon>Sphingobacteriales</taxon>
        <taxon>Sphingobacteriaceae</taxon>
        <taxon>Sphingobacterium</taxon>
    </lineage>
</organism>
<evidence type="ECO:0000256" key="7">
    <source>
        <dbReference type="PROSITE-ProRule" id="PRU01360"/>
    </source>
</evidence>
<reference evidence="11 12" key="1">
    <citation type="submission" date="2019-03" db="EMBL/GenBank/DDBJ databases">
        <title>Genomic Encyclopedia of Archaeal and Bacterial Type Strains, Phase II (KMG-II): from individual species to whole genera.</title>
        <authorList>
            <person name="Goeker M."/>
        </authorList>
    </citation>
    <scope>NUCLEOTIDE SEQUENCE [LARGE SCALE GENOMIC DNA]</scope>
    <source>
        <strain evidence="11 12">DSM 28353</strain>
    </source>
</reference>
<comment type="subcellular location">
    <subcellularLocation>
        <location evidence="1 7">Cell outer membrane</location>
        <topology evidence="1 7">Multi-pass membrane protein</topology>
    </subcellularLocation>
</comment>
<feature type="transmembrane region" description="Helical" evidence="8">
    <location>
        <begin position="38"/>
        <end position="57"/>
    </location>
</feature>
<dbReference type="SUPFAM" id="SSF56935">
    <property type="entry name" value="Porins"/>
    <property type="match status" value="1"/>
</dbReference>
<dbReference type="AlphaFoldDB" id="A0A4R6WMA2"/>
<keyword evidence="5 7" id="KW-0472">Membrane</keyword>
<dbReference type="InterPro" id="IPR039426">
    <property type="entry name" value="TonB-dep_rcpt-like"/>
</dbReference>
<evidence type="ECO:0000313" key="12">
    <source>
        <dbReference type="Proteomes" id="UP000295292"/>
    </source>
</evidence>
<keyword evidence="3 7" id="KW-1134">Transmembrane beta strand</keyword>
<dbReference type="Gene3D" id="2.40.170.20">
    <property type="entry name" value="TonB-dependent receptor, beta-barrel domain"/>
    <property type="match status" value="1"/>
</dbReference>
<evidence type="ECO:0000256" key="1">
    <source>
        <dbReference type="ARBA" id="ARBA00004571"/>
    </source>
</evidence>
<dbReference type="Gene3D" id="2.170.130.10">
    <property type="entry name" value="TonB-dependent receptor, plug domain"/>
    <property type="match status" value="1"/>
</dbReference>
<evidence type="ECO:0000259" key="9">
    <source>
        <dbReference type="Pfam" id="PF07660"/>
    </source>
</evidence>
<accession>A0A4R6WMA2</accession>
<dbReference type="Proteomes" id="UP000295292">
    <property type="component" value="Unassembled WGS sequence"/>
</dbReference>
<dbReference type="InterPro" id="IPR008969">
    <property type="entry name" value="CarboxyPept-like_regulatory"/>
</dbReference>
<keyword evidence="8" id="KW-1133">Transmembrane helix</keyword>
<dbReference type="Pfam" id="PF07715">
    <property type="entry name" value="Plug"/>
    <property type="match status" value="1"/>
</dbReference>
<dbReference type="GO" id="GO:0009279">
    <property type="term" value="C:cell outer membrane"/>
    <property type="evidence" value="ECO:0007669"/>
    <property type="project" value="UniProtKB-SubCell"/>
</dbReference>
<dbReference type="InterPro" id="IPR011662">
    <property type="entry name" value="Secretin/TonB_short_N"/>
</dbReference>
<sequence>MYENYGQDNRVSSGYFAGLKQFVCYQLLRGSRTWRRRVMRVSLTSIFMTFCMMQLSASGIAQQVTLKAKSTSVRQVFMAINKQTGYHYVWSARDVDPNTKISVDIVQKPLDQALVSILNSLDLSYEIDNKTIVIKEKGRVASNNATNRVTAFEEVQQKQVSGRIVDAQGKPVRGVSIRVKGTELGTVTDEQGYFKFTQTVDAGQKLECSCLGYKSMEVTASTNMGTIVLHDLSAEVETVDVVFNTGYQKISKERAAGSFAHITAKDMEGRLQTSFLERAEGLLPGMALNLNKSYANPQYNNNTLGIEVRGRSTIYAEASPLIVVDGMPYQGDLTALNPNDIETMTVLKDGSAASIYGVRSANGVIVITTKMGKEGPAKIDYSNTLSFKGLPNRSYQNKMSSAELVDFQKDMFGYRSGSFANIDPRKGMNEVYQILYQHKGGKITAAEMEEQLDVYRNRSRYDQMDEFLNSTILDQQHNLSLSGGTDRYKYSYSLNYTQPGDYNKGRPVNKGLGFNIRNNVKLTDWVTVNLNVLGKNQRQSGNTGFNFYDQYMGGRASYLTFRNPDGSPSQWYLGKSQFEIDRLNALGLEDETFIPIDQVGKTHLDFYNKYININVGANFKLMKGLTFDLLYQTERTEGYNGTYYAKDAQNLSAGSTGIYVPTQVNDATQINQNGEVKRLVPQGGQFSEKRSDNNSHTLRGQLNYENTFADKHEVNVIAGAEQRQMTNRFTDLYKYGYDPSALAYKAMNEELFGIFIQNTQSVSGGVTINKMEKGFQEIVDRFVSFYANGSYTYNRNLTLSGSIRIDQSNLFGIDIKNQYKPLWSVGGLYKLPTFEQDWLDRLSVRMTYGFNGNVSTKSGPYLISRVSSSMNPYNNGLQASITSPENPFLRWEKTNVFNFGVDVSVFHRLDASIDLYNKSTSDLLGSVAIDPTLGWSSAYRNYANMRNRGIEIALNGKVIDHDAFKWNSTLNFSYNQNKITNLFIAEETPYSYYSTVQNRVGKPVGSLYSIDYAGLDAKGEPQARKADGTLVKSTQQLSVEDLIYNGTTVPPYSVAWRNGFDYKDFSLNFMFIFNGGHVMRSVRPEPLTKLAELNYNSNFDKLWLDYWKQPGDEANLDIAPRFMSAASTSVTDLYSSASRFVERADYIKLRDISLSYNLPSKLIAKTPLRYIRVTGQVMNAWRWAANKHNLDPESWAGYGAIRGDVTLPSDTRVSEVPSRGVLAPVTYNFGVSIGL</sequence>
<gene>
    <name evidence="11" type="ORF">CLV99_1402</name>
</gene>
<evidence type="ECO:0000259" key="10">
    <source>
        <dbReference type="Pfam" id="PF07715"/>
    </source>
</evidence>
<name>A0A4R6WMA2_9SPHI</name>
<keyword evidence="6 7" id="KW-0998">Cell outer membrane</keyword>
<dbReference type="OrthoDB" id="9768177at2"/>
<dbReference type="EMBL" id="SNYV01000011">
    <property type="protein sequence ID" value="TDQ79948.1"/>
    <property type="molecule type" value="Genomic_DNA"/>
</dbReference>
<feature type="domain" description="Secretin/TonB short N-terminal" evidence="9">
    <location>
        <begin position="92"/>
        <end position="135"/>
    </location>
</feature>
<dbReference type="Pfam" id="PF07660">
    <property type="entry name" value="STN"/>
    <property type="match status" value="1"/>
</dbReference>
<dbReference type="InterPro" id="IPR023997">
    <property type="entry name" value="TonB-dep_OMP_SusC/RagA_CS"/>
</dbReference>
<evidence type="ECO:0000256" key="6">
    <source>
        <dbReference type="ARBA" id="ARBA00023237"/>
    </source>
</evidence>
<dbReference type="NCBIfam" id="TIGR04056">
    <property type="entry name" value="OMP_RagA_SusC"/>
    <property type="match status" value="1"/>
</dbReference>
<dbReference type="PROSITE" id="PS52016">
    <property type="entry name" value="TONB_DEPENDENT_REC_3"/>
    <property type="match status" value="1"/>
</dbReference>
<dbReference type="InterPro" id="IPR037066">
    <property type="entry name" value="Plug_dom_sf"/>
</dbReference>
<evidence type="ECO:0000256" key="8">
    <source>
        <dbReference type="SAM" id="Phobius"/>
    </source>
</evidence>
<dbReference type="RefSeq" id="WP_133583704.1">
    <property type="nucleotide sequence ID" value="NZ_SNYV01000011.1"/>
</dbReference>
<comment type="similarity">
    <text evidence="7">Belongs to the TonB-dependent receptor family.</text>
</comment>
<evidence type="ECO:0000313" key="11">
    <source>
        <dbReference type="EMBL" id="TDQ79948.1"/>
    </source>
</evidence>
<dbReference type="InterPro" id="IPR036942">
    <property type="entry name" value="Beta-barrel_TonB_sf"/>
</dbReference>
<dbReference type="NCBIfam" id="TIGR04057">
    <property type="entry name" value="SusC_RagA_signa"/>
    <property type="match status" value="1"/>
</dbReference>
<evidence type="ECO:0000256" key="4">
    <source>
        <dbReference type="ARBA" id="ARBA00022692"/>
    </source>
</evidence>
<keyword evidence="12" id="KW-1185">Reference proteome</keyword>
<keyword evidence="4 7" id="KW-0812">Transmembrane</keyword>
<dbReference type="InterPro" id="IPR012910">
    <property type="entry name" value="Plug_dom"/>
</dbReference>
<evidence type="ECO:0000256" key="5">
    <source>
        <dbReference type="ARBA" id="ARBA00023136"/>
    </source>
</evidence>
<dbReference type="Pfam" id="PF13715">
    <property type="entry name" value="CarbopepD_reg_2"/>
    <property type="match status" value="1"/>
</dbReference>
<proteinExistence type="inferred from homology"/>
<dbReference type="SUPFAM" id="SSF49464">
    <property type="entry name" value="Carboxypeptidase regulatory domain-like"/>
    <property type="match status" value="1"/>
</dbReference>
<evidence type="ECO:0000256" key="2">
    <source>
        <dbReference type="ARBA" id="ARBA00022448"/>
    </source>
</evidence>
<protein>
    <submittedName>
        <fullName evidence="11">TonB-linked SusC/RagA family outer membrane protein</fullName>
    </submittedName>
</protein>
<evidence type="ECO:0000256" key="3">
    <source>
        <dbReference type="ARBA" id="ARBA00022452"/>
    </source>
</evidence>
<keyword evidence="2 7" id="KW-0813">Transport</keyword>
<dbReference type="Gene3D" id="2.60.40.1120">
    <property type="entry name" value="Carboxypeptidase-like, regulatory domain"/>
    <property type="match status" value="1"/>
</dbReference>
<dbReference type="InterPro" id="IPR023996">
    <property type="entry name" value="TonB-dep_OMP_SusC/RagA"/>
</dbReference>
<feature type="domain" description="TonB-dependent receptor plug" evidence="10">
    <location>
        <begin position="252"/>
        <end position="364"/>
    </location>
</feature>
<comment type="caution">
    <text evidence="11">The sequence shown here is derived from an EMBL/GenBank/DDBJ whole genome shotgun (WGS) entry which is preliminary data.</text>
</comment>